<proteinExistence type="predicted"/>
<accession>A0ABN8RZN2</accession>
<evidence type="ECO:0000313" key="2">
    <source>
        <dbReference type="Proteomes" id="UP001159427"/>
    </source>
</evidence>
<evidence type="ECO:0000313" key="1">
    <source>
        <dbReference type="EMBL" id="CAH3184629.1"/>
    </source>
</evidence>
<reference evidence="1 2" key="1">
    <citation type="submission" date="2022-05" db="EMBL/GenBank/DDBJ databases">
        <authorList>
            <consortium name="Genoscope - CEA"/>
            <person name="William W."/>
        </authorList>
    </citation>
    <scope>NUCLEOTIDE SEQUENCE [LARGE SCALE GENOMIC DNA]</scope>
</reference>
<gene>
    <name evidence="1" type="ORF">PEVE_00015634</name>
</gene>
<sequence length="64" mass="6629">MLAGSCPLPAALGEPNSGRSTACKVGLAATGGWQNNFFASSSVQNKMTCLQNKWSVPIQNGQTT</sequence>
<organism evidence="1 2">
    <name type="scientific">Porites evermanni</name>
    <dbReference type="NCBI Taxonomy" id="104178"/>
    <lineage>
        <taxon>Eukaryota</taxon>
        <taxon>Metazoa</taxon>
        <taxon>Cnidaria</taxon>
        <taxon>Anthozoa</taxon>
        <taxon>Hexacorallia</taxon>
        <taxon>Scleractinia</taxon>
        <taxon>Fungiina</taxon>
        <taxon>Poritidae</taxon>
        <taxon>Porites</taxon>
    </lineage>
</organism>
<dbReference type="Proteomes" id="UP001159427">
    <property type="component" value="Unassembled WGS sequence"/>
</dbReference>
<comment type="caution">
    <text evidence="1">The sequence shown here is derived from an EMBL/GenBank/DDBJ whole genome shotgun (WGS) entry which is preliminary data.</text>
</comment>
<protein>
    <submittedName>
        <fullName evidence="1">Uncharacterized protein</fullName>
    </submittedName>
</protein>
<keyword evidence="2" id="KW-1185">Reference proteome</keyword>
<dbReference type="EMBL" id="CALNXI010002205">
    <property type="protein sequence ID" value="CAH3184629.1"/>
    <property type="molecule type" value="Genomic_DNA"/>
</dbReference>
<name>A0ABN8RZN2_9CNID</name>